<sequence length="233" mass="26346">MAQTTLEKIHIPASIDELPKHPNIGFEKFVEAVGNGRLRPGTTLTQAQLCDFLDVSLSPLRESLVLLEEYGLIEVKQRSGITIINPELSFVRENYQFRILIEIEALRAFVANVPEGWLAAVRDRHKSVMATIDKGKRDMEAIEAFVALDQFVHSSFVTALGNKSILSTHNRLQQNIRMVRAMQGTTAYENNLLEAGREHLELFERIEAGDLEGASRCLRRHFESSIYRAVVFP</sequence>
<dbReference type="Gene3D" id="1.20.120.530">
    <property type="entry name" value="GntR ligand-binding domain-like"/>
    <property type="match status" value="1"/>
</dbReference>
<evidence type="ECO:0000313" key="5">
    <source>
        <dbReference type="EMBL" id="MDA4848721.1"/>
    </source>
</evidence>
<dbReference type="InterPro" id="IPR036390">
    <property type="entry name" value="WH_DNA-bd_sf"/>
</dbReference>
<evidence type="ECO:0000256" key="1">
    <source>
        <dbReference type="ARBA" id="ARBA00023015"/>
    </source>
</evidence>
<name>A0ABT4VVG9_9HYPH</name>
<dbReference type="PANTHER" id="PTHR43537:SF24">
    <property type="entry name" value="GLUCONATE OPERON TRANSCRIPTIONAL REPRESSOR"/>
    <property type="match status" value="1"/>
</dbReference>
<dbReference type="PROSITE" id="PS50949">
    <property type="entry name" value="HTH_GNTR"/>
    <property type="match status" value="1"/>
</dbReference>
<dbReference type="Pfam" id="PF07729">
    <property type="entry name" value="FCD"/>
    <property type="match status" value="1"/>
</dbReference>
<dbReference type="InterPro" id="IPR008920">
    <property type="entry name" value="TF_FadR/GntR_C"/>
</dbReference>
<dbReference type="InterPro" id="IPR000524">
    <property type="entry name" value="Tscrpt_reg_HTH_GntR"/>
</dbReference>
<evidence type="ECO:0000313" key="6">
    <source>
        <dbReference type="Proteomes" id="UP001148313"/>
    </source>
</evidence>
<dbReference type="SUPFAM" id="SSF46785">
    <property type="entry name" value="Winged helix' DNA-binding domain"/>
    <property type="match status" value="1"/>
</dbReference>
<proteinExistence type="predicted"/>
<keyword evidence="3" id="KW-0804">Transcription</keyword>
<comment type="caution">
    <text evidence="5">The sequence shown here is derived from an EMBL/GenBank/DDBJ whole genome shotgun (WGS) entry which is preliminary data.</text>
</comment>
<dbReference type="PANTHER" id="PTHR43537">
    <property type="entry name" value="TRANSCRIPTIONAL REGULATOR, GNTR FAMILY"/>
    <property type="match status" value="1"/>
</dbReference>
<accession>A0ABT4VVG9</accession>
<dbReference type="RefSeq" id="WP_271092597.1">
    <property type="nucleotide sequence ID" value="NZ_JAPJZH010000029.1"/>
</dbReference>
<feature type="domain" description="HTH gntR-type" evidence="4">
    <location>
        <begin position="19"/>
        <end position="86"/>
    </location>
</feature>
<dbReference type="SUPFAM" id="SSF48008">
    <property type="entry name" value="GntR ligand-binding domain-like"/>
    <property type="match status" value="1"/>
</dbReference>
<evidence type="ECO:0000256" key="3">
    <source>
        <dbReference type="ARBA" id="ARBA00023163"/>
    </source>
</evidence>
<dbReference type="SMART" id="SM00895">
    <property type="entry name" value="FCD"/>
    <property type="match status" value="1"/>
</dbReference>
<dbReference type="Pfam" id="PF00392">
    <property type="entry name" value="GntR"/>
    <property type="match status" value="1"/>
</dbReference>
<keyword evidence="1" id="KW-0805">Transcription regulation</keyword>
<keyword evidence="6" id="KW-1185">Reference proteome</keyword>
<gene>
    <name evidence="5" type="ORF">OOZ53_25420</name>
</gene>
<keyword evidence="2" id="KW-0238">DNA-binding</keyword>
<dbReference type="EMBL" id="JAPJZH010000029">
    <property type="protein sequence ID" value="MDA4848721.1"/>
    <property type="molecule type" value="Genomic_DNA"/>
</dbReference>
<dbReference type="Proteomes" id="UP001148313">
    <property type="component" value="Unassembled WGS sequence"/>
</dbReference>
<dbReference type="SMART" id="SM00345">
    <property type="entry name" value="HTH_GNTR"/>
    <property type="match status" value="1"/>
</dbReference>
<reference evidence="5" key="1">
    <citation type="submission" date="2022-11" db="EMBL/GenBank/DDBJ databases">
        <title>Hoeflea poritis sp. nov., isolated from scleractinian coral Porites lutea.</title>
        <authorList>
            <person name="Zhang G."/>
            <person name="Wei Q."/>
            <person name="Cai L."/>
        </authorList>
    </citation>
    <scope>NUCLEOTIDE SEQUENCE</scope>
    <source>
        <strain evidence="5">E7-10</strain>
    </source>
</reference>
<evidence type="ECO:0000256" key="2">
    <source>
        <dbReference type="ARBA" id="ARBA00023125"/>
    </source>
</evidence>
<dbReference type="Gene3D" id="1.10.10.10">
    <property type="entry name" value="Winged helix-like DNA-binding domain superfamily/Winged helix DNA-binding domain"/>
    <property type="match status" value="1"/>
</dbReference>
<dbReference type="InterPro" id="IPR011711">
    <property type="entry name" value="GntR_C"/>
</dbReference>
<organism evidence="5 6">
    <name type="scientific">Hoeflea poritis</name>
    <dbReference type="NCBI Taxonomy" id="2993659"/>
    <lineage>
        <taxon>Bacteria</taxon>
        <taxon>Pseudomonadati</taxon>
        <taxon>Pseudomonadota</taxon>
        <taxon>Alphaproteobacteria</taxon>
        <taxon>Hyphomicrobiales</taxon>
        <taxon>Rhizobiaceae</taxon>
        <taxon>Hoeflea</taxon>
    </lineage>
</organism>
<protein>
    <submittedName>
        <fullName evidence="5">GntR family transcriptional regulator</fullName>
    </submittedName>
</protein>
<evidence type="ECO:0000259" key="4">
    <source>
        <dbReference type="PROSITE" id="PS50949"/>
    </source>
</evidence>
<dbReference type="InterPro" id="IPR036388">
    <property type="entry name" value="WH-like_DNA-bd_sf"/>
</dbReference>